<accession>A0A1Q2D3X0</accession>
<dbReference type="AlphaFoldDB" id="A0A1Q2D3X0"/>
<organism evidence="1 2">
    <name type="scientific">Vagococcus penaei</name>
    <dbReference type="NCBI Taxonomy" id="633807"/>
    <lineage>
        <taxon>Bacteria</taxon>
        <taxon>Bacillati</taxon>
        <taxon>Bacillota</taxon>
        <taxon>Bacilli</taxon>
        <taxon>Lactobacillales</taxon>
        <taxon>Enterococcaceae</taxon>
        <taxon>Vagococcus</taxon>
    </lineage>
</organism>
<dbReference type="EMBL" id="CP019609">
    <property type="protein sequence ID" value="AQP53090.1"/>
    <property type="molecule type" value="Genomic_DNA"/>
</dbReference>
<gene>
    <name evidence="1" type="ORF">BW732_01840</name>
</gene>
<evidence type="ECO:0008006" key="3">
    <source>
        <dbReference type="Google" id="ProtNLM"/>
    </source>
</evidence>
<name>A0A1Q2D3X0_9ENTE</name>
<proteinExistence type="predicted"/>
<reference evidence="1 2" key="1">
    <citation type="journal article" date="2010" name="Int. J. Syst. Evol. Microbiol.">
        <title>Vagococcus penaei sp. nov., isolated from spoilage microbiota of cooked shrimp (Penaeus vannamei).</title>
        <authorList>
            <person name="Jaffres E."/>
            <person name="Prevost H."/>
            <person name="Rossero A."/>
            <person name="Joffraud J.J."/>
            <person name="Dousset X."/>
        </authorList>
    </citation>
    <scope>NUCLEOTIDE SEQUENCE [LARGE SCALE GENOMIC DNA]</scope>
    <source>
        <strain evidence="1 2">CD276</strain>
    </source>
</reference>
<dbReference type="Proteomes" id="UP000188246">
    <property type="component" value="Chromosome"/>
</dbReference>
<sequence>MNICISAYLDNNIGDDLMIITLVKNFQDHNFFIFSDRSIVREKFKDYDNIYIYNENEFESKLKDLSIYLTIGGSLFNNLNSIMGKLFRLKRIRLLKKLKKEKIYVATMGVNFPIIEHKIGKKF</sequence>
<evidence type="ECO:0000313" key="2">
    <source>
        <dbReference type="Proteomes" id="UP000188246"/>
    </source>
</evidence>
<dbReference type="STRING" id="633807.BW732_01840"/>
<keyword evidence="2" id="KW-1185">Reference proteome</keyword>
<evidence type="ECO:0000313" key="1">
    <source>
        <dbReference type="EMBL" id="AQP53090.1"/>
    </source>
</evidence>
<protein>
    <recommendedName>
        <fullName evidence="3">Polysaccharide pyruvyl transferase domain-containing protein</fullName>
    </recommendedName>
</protein>
<dbReference type="KEGG" id="vpi:BW732_01840"/>